<protein>
    <submittedName>
        <fullName evidence="1">Uncharacterized protein</fullName>
    </submittedName>
</protein>
<dbReference type="EMBL" id="SGNY01000002">
    <property type="protein sequence ID" value="TRB01042.1"/>
    <property type="molecule type" value="Genomic_DNA"/>
</dbReference>
<name>A0A546XJX8_RHIRH</name>
<gene>
    <name evidence="1" type="ORF">EXN68_05795</name>
</gene>
<dbReference type="OrthoDB" id="8368510at2"/>
<organism evidence="1 2">
    <name type="scientific">Rhizobium rhizogenes</name>
    <name type="common">Agrobacterium rhizogenes</name>
    <dbReference type="NCBI Taxonomy" id="359"/>
    <lineage>
        <taxon>Bacteria</taxon>
        <taxon>Pseudomonadati</taxon>
        <taxon>Pseudomonadota</taxon>
        <taxon>Alphaproteobacteria</taxon>
        <taxon>Hyphomicrobiales</taxon>
        <taxon>Rhizobiaceae</taxon>
        <taxon>Rhizobium/Agrobacterium group</taxon>
        <taxon>Rhizobium</taxon>
    </lineage>
</organism>
<sequence length="222" mass="25360">MTKRTPEFGFSAFLRLLDAKENPQRAAIQKRYRPSKGGHNFHRSFHVSVRKILAGEATFVEVFRATRNIKKLPERRYTKFGIVRFLRWYLALKSKATLIAPLKINSPKSLFRVKFQADCVVDLDGRRTAIHLWNSKKKINEAHALAALTLVASNFPPTNDRPDDFAVLSLQDGSLYKWSSATRAHKQLATDFMVHLDRLFDLVRSELGMPSIGDQPTDDAHL</sequence>
<dbReference type="Proteomes" id="UP000315434">
    <property type="component" value="Unassembled WGS sequence"/>
</dbReference>
<dbReference type="RefSeq" id="WP_142840030.1">
    <property type="nucleotide sequence ID" value="NZ_SGNY01000002.1"/>
</dbReference>
<accession>A0A546XJX8</accession>
<proteinExistence type="predicted"/>
<reference evidence="1 2" key="1">
    <citation type="journal article" date="2019" name="Appl. Microbiol. Biotechnol.">
        <title>Differential efficiency of wild type rhizogenic strains for rol gene transformation of plants.</title>
        <authorList>
            <person name="Desmet S."/>
            <person name="De Keyser E."/>
            <person name="Van Vaerenbergh J."/>
            <person name="Baeyen S."/>
            <person name="Van Huylenbroeck J."/>
            <person name="Geelen D."/>
            <person name="Dhooghe E."/>
        </authorList>
    </citation>
    <scope>NUCLEOTIDE SEQUENCE [LARGE SCALE GENOMIC DNA]</scope>
    <source>
        <strain evidence="1 2">GBBC3284</strain>
    </source>
</reference>
<comment type="caution">
    <text evidence="1">The sequence shown here is derived from an EMBL/GenBank/DDBJ whole genome shotgun (WGS) entry which is preliminary data.</text>
</comment>
<evidence type="ECO:0000313" key="2">
    <source>
        <dbReference type="Proteomes" id="UP000315434"/>
    </source>
</evidence>
<evidence type="ECO:0000313" key="1">
    <source>
        <dbReference type="EMBL" id="TRB01042.1"/>
    </source>
</evidence>
<dbReference type="AlphaFoldDB" id="A0A546XJX8"/>